<accession>A0A3M7T4Q5</accession>
<dbReference type="Proteomes" id="UP000276133">
    <property type="component" value="Unassembled WGS sequence"/>
</dbReference>
<name>A0A3M7T4Q5_BRAPC</name>
<dbReference type="AlphaFoldDB" id="A0A3M7T4Q5"/>
<protein>
    <submittedName>
        <fullName evidence="1">Uncharacterized protein</fullName>
    </submittedName>
</protein>
<proteinExistence type="predicted"/>
<evidence type="ECO:0000313" key="2">
    <source>
        <dbReference type="Proteomes" id="UP000276133"/>
    </source>
</evidence>
<reference evidence="1 2" key="1">
    <citation type="journal article" date="2018" name="Sci. Rep.">
        <title>Genomic signatures of local adaptation to the degree of environmental predictability in rotifers.</title>
        <authorList>
            <person name="Franch-Gras L."/>
            <person name="Hahn C."/>
            <person name="Garcia-Roger E.M."/>
            <person name="Carmona M.J."/>
            <person name="Serra M."/>
            <person name="Gomez A."/>
        </authorList>
    </citation>
    <scope>NUCLEOTIDE SEQUENCE [LARGE SCALE GENOMIC DNA]</scope>
    <source>
        <strain evidence="1">HYR1</strain>
    </source>
</reference>
<comment type="caution">
    <text evidence="1">The sequence shown here is derived from an EMBL/GenBank/DDBJ whole genome shotgun (WGS) entry which is preliminary data.</text>
</comment>
<dbReference type="EMBL" id="REGN01000303">
    <property type="protein sequence ID" value="RNA42889.1"/>
    <property type="molecule type" value="Genomic_DNA"/>
</dbReference>
<keyword evidence="2" id="KW-1185">Reference proteome</keyword>
<organism evidence="1 2">
    <name type="scientific">Brachionus plicatilis</name>
    <name type="common">Marine rotifer</name>
    <name type="synonym">Brachionus muelleri</name>
    <dbReference type="NCBI Taxonomy" id="10195"/>
    <lineage>
        <taxon>Eukaryota</taxon>
        <taxon>Metazoa</taxon>
        <taxon>Spiralia</taxon>
        <taxon>Gnathifera</taxon>
        <taxon>Rotifera</taxon>
        <taxon>Eurotatoria</taxon>
        <taxon>Monogononta</taxon>
        <taxon>Pseudotrocha</taxon>
        <taxon>Ploima</taxon>
        <taxon>Brachionidae</taxon>
        <taxon>Brachionus</taxon>
    </lineage>
</organism>
<gene>
    <name evidence="1" type="ORF">BpHYR1_026926</name>
</gene>
<sequence length="118" mass="13983">MKIKISNESFKKLDFINGFFPECQINVIYTSNFEKLTLKQYLLKPNDSFLMNFSPSLQSFFKSFSIKDKFRKFGLYKNYVKNGKNTIIKSSLHKSFDMKPDLANLKKRIPDLDFFLKL</sequence>
<evidence type="ECO:0000313" key="1">
    <source>
        <dbReference type="EMBL" id="RNA42889.1"/>
    </source>
</evidence>